<sequence length="347" mass="37275">MIATIPLYPGRRSALKRLALCGFALLVATPGSALPASAGQDGRDLVLSDGFEGTDFAPAGGLYYKDNHEQEAGSYAFEPEIVRNGKQAIELSVRSQCKKQNGLCSERAEVWERPEVLVLYGKPVWYALSMRMATPIPTEPHRYVMAQWKREIDPGAHGDYSPLLALRMVDGRLVATVDTDTGAFQPVGTAERPSACRPGEAPAGTPDEFNQFRTLIAAAPGERPPAQIGFPGCSPDLVITPRGGTLPALDSGWIDFVFQVKPGPGGDGRIDIVANGQWIVTVEGKIGHEGDGLGDHMYFKFGPYRAGQDGIWKIWYDDFRRGPACTDVASAELCATLGAGVKSALTP</sequence>
<comment type="caution">
    <text evidence="3">The sequence shown here is derived from an EMBL/GenBank/DDBJ whole genome shotgun (WGS) entry which is preliminary data.</text>
</comment>
<reference evidence="3 4" key="1">
    <citation type="submission" date="2023-07" db="EMBL/GenBank/DDBJ databases">
        <title>Genomic Encyclopedia of Type Strains, Phase IV (KMG-IV): sequencing the most valuable type-strain genomes for metagenomic binning, comparative biology and taxonomic classification.</title>
        <authorList>
            <person name="Goeker M."/>
        </authorList>
    </citation>
    <scope>NUCLEOTIDE SEQUENCE [LARGE SCALE GENOMIC DNA]</scope>
    <source>
        <strain evidence="3 4">DSM 15561</strain>
    </source>
</reference>
<dbReference type="Gene3D" id="2.60.120.200">
    <property type="match status" value="2"/>
</dbReference>
<feature type="chain" id="PRO_5045924145" description="Polysaccharide lyase-like protein" evidence="2">
    <location>
        <begin position="34"/>
        <end position="347"/>
    </location>
</feature>
<proteinExistence type="predicted"/>
<dbReference type="PROSITE" id="PS51318">
    <property type="entry name" value="TAT"/>
    <property type="match status" value="1"/>
</dbReference>
<feature type="region of interest" description="Disordered" evidence="1">
    <location>
        <begin position="184"/>
        <end position="203"/>
    </location>
</feature>
<keyword evidence="4" id="KW-1185">Reference proteome</keyword>
<accession>A0ABU0LSY3</accession>
<gene>
    <name evidence="3" type="ORF">QOZ99_002689</name>
</gene>
<dbReference type="EMBL" id="JAUSVR010000008">
    <property type="protein sequence ID" value="MDQ0511790.1"/>
    <property type="molecule type" value="Genomic_DNA"/>
</dbReference>
<dbReference type="Pfam" id="PF14099">
    <property type="entry name" value="Polysacc_lyase"/>
    <property type="match status" value="1"/>
</dbReference>
<evidence type="ECO:0000313" key="3">
    <source>
        <dbReference type="EMBL" id="MDQ0511790.1"/>
    </source>
</evidence>
<evidence type="ECO:0008006" key="5">
    <source>
        <dbReference type="Google" id="ProtNLM"/>
    </source>
</evidence>
<organism evidence="3 4">
    <name type="scientific">Ancylobacter amanitiformis</name>
    <dbReference type="NCBI Taxonomy" id="217069"/>
    <lineage>
        <taxon>Bacteria</taxon>
        <taxon>Pseudomonadati</taxon>
        <taxon>Pseudomonadota</taxon>
        <taxon>Alphaproteobacteria</taxon>
        <taxon>Hyphomicrobiales</taxon>
        <taxon>Xanthobacteraceae</taxon>
        <taxon>Ancylobacter</taxon>
    </lineage>
</organism>
<name>A0ABU0LSY3_9HYPH</name>
<dbReference type="RefSeq" id="WP_306890484.1">
    <property type="nucleotide sequence ID" value="NZ_JAUSVR010000008.1"/>
</dbReference>
<dbReference type="InterPro" id="IPR025975">
    <property type="entry name" value="Polysacc_lyase"/>
</dbReference>
<keyword evidence="2" id="KW-0732">Signal</keyword>
<feature type="signal peptide" evidence="2">
    <location>
        <begin position="1"/>
        <end position="33"/>
    </location>
</feature>
<evidence type="ECO:0000313" key="4">
    <source>
        <dbReference type="Proteomes" id="UP001235094"/>
    </source>
</evidence>
<protein>
    <recommendedName>
        <fullName evidence="5">Polysaccharide lyase-like protein</fullName>
    </recommendedName>
</protein>
<evidence type="ECO:0000256" key="2">
    <source>
        <dbReference type="SAM" id="SignalP"/>
    </source>
</evidence>
<evidence type="ECO:0000256" key="1">
    <source>
        <dbReference type="SAM" id="MobiDB-lite"/>
    </source>
</evidence>
<dbReference type="InterPro" id="IPR006311">
    <property type="entry name" value="TAT_signal"/>
</dbReference>
<dbReference type="Proteomes" id="UP001235094">
    <property type="component" value="Unassembled WGS sequence"/>
</dbReference>